<dbReference type="AlphaFoldDB" id="A0A1B0AV30"/>
<evidence type="ECO:0000313" key="2">
    <source>
        <dbReference type="Proteomes" id="UP000092460"/>
    </source>
</evidence>
<proteinExistence type="predicted"/>
<reference evidence="2" key="1">
    <citation type="submission" date="2015-01" db="EMBL/GenBank/DDBJ databases">
        <authorList>
            <person name="Aksoy S."/>
            <person name="Warren W."/>
            <person name="Wilson R.K."/>
        </authorList>
    </citation>
    <scope>NUCLEOTIDE SEQUENCE [LARGE SCALE GENOMIC DNA]</scope>
    <source>
        <strain evidence="2">IAEA</strain>
    </source>
</reference>
<keyword evidence="2" id="KW-1185">Reference proteome</keyword>
<reference evidence="1" key="2">
    <citation type="submission" date="2020-05" db="UniProtKB">
        <authorList>
            <consortium name="EnsemblMetazoa"/>
        </authorList>
    </citation>
    <scope>IDENTIFICATION</scope>
    <source>
        <strain evidence="1">IAEA</strain>
    </source>
</reference>
<dbReference type="Proteomes" id="UP000092460">
    <property type="component" value="Unassembled WGS sequence"/>
</dbReference>
<dbReference type="VEuPathDB" id="VectorBase:GPPI009662"/>
<evidence type="ECO:0000313" key="1">
    <source>
        <dbReference type="EnsemblMetazoa" id="GPPI009662-PA"/>
    </source>
</evidence>
<protein>
    <submittedName>
        <fullName evidence="1">Uncharacterized protein</fullName>
    </submittedName>
</protein>
<organism evidence="1 2">
    <name type="scientific">Glossina palpalis gambiensis</name>
    <dbReference type="NCBI Taxonomy" id="67801"/>
    <lineage>
        <taxon>Eukaryota</taxon>
        <taxon>Metazoa</taxon>
        <taxon>Ecdysozoa</taxon>
        <taxon>Arthropoda</taxon>
        <taxon>Hexapoda</taxon>
        <taxon>Insecta</taxon>
        <taxon>Pterygota</taxon>
        <taxon>Neoptera</taxon>
        <taxon>Endopterygota</taxon>
        <taxon>Diptera</taxon>
        <taxon>Brachycera</taxon>
        <taxon>Muscomorpha</taxon>
        <taxon>Hippoboscoidea</taxon>
        <taxon>Glossinidae</taxon>
        <taxon>Glossina</taxon>
    </lineage>
</organism>
<sequence>MVCLVKAKTNPLRIDKFLNIGNNKCYIINETTVKTLYTIKDTIDPHKPNETGFVSANECLLLSRII</sequence>
<dbReference type="EnsemblMetazoa" id="GPPI009662-RA">
    <property type="protein sequence ID" value="GPPI009662-PA"/>
    <property type="gene ID" value="GPPI009662"/>
</dbReference>
<accession>A0A1B0AV30</accession>
<name>A0A1B0AV30_9MUSC</name>
<dbReference type="EMBL" id="JXJN01003901">
    <property type="status" value="NOT_ANNOTATED_CDS"/>
    <property type="molecule type" value="Genomic_DNA"/>
</dbReference>